<comment type="function">
    <text evidence="2 12">Catalyzes the synthesis of 5,6-dihydrouridine (D), a modified base found in the D-loop of most tRNAs, via the reduction of the C5-C6 double bond in target uridines.</text>
</comment>
<keyword evidence="6 12" id="KW-0819">tRNA processing</keyword>
<dbReference type="EMBL" id="PEZJ01000007">
    <property type="protein sequence ID" value="PIS14128.1"/>
    <property type="molecule type" value="Genomic_DNA"/>
</dbReference>
<dbReference type="GO" id="GO:0017150">
    <property type="term" value="F:tRNA dihydrouridine synthase activity"/>
    <property type="evidence" value="ECO:0007669"/>
    <property type="project" value="InterPro"/>
</dbReference>
<feature type="binding site" evidence="14">
    <location>
        <position position="67"/>
    </location>
    <ligand>
        <name>FMN</name>
        <dbReference type="ChEBI" id="CHEBI:58210"/>
    </ligand>
</feature>
<dbReference type="PANTHER" id="PTHR45846:SF1">
    <property type="entry name" value="TRNA-DIHYDROURIDINE(47) SYNTHASE [NAD(P)(+)]-LIKE"/>
    <property type="match status" value="1"/>
</dbReference>
<evidence type="ECO:0000259" key="15">
    <source>
        <dbReference type="Pfam" id="PF01207"/>
    </source>
</evidence>
<evidence type="ECO:0000256" key="4">
    <source>
        <dbReference type="ARBA" id="ARBA00022630"/>
    </source>
</evidence>
<dbReference type="InterPro" id="IPR013785">
    <property type="entry name" value="Aldolase_TIM"/>
</dbReference>
<comment type="similarity">
    <text evidence="12">Belongs to the dus family.</text>
</comment>
<sequence>MEMKSPLIGLAPMDGVTDAACRFIMDTYGHPDLLYTEFVSVAGLPFGRPALSRRLLKHKTNTSIIAQLFGNEPELFYKATLKVLELGFAGVDINMGCPDRSVFSRGGGAALILQPALAVAIIGSVKKAVKDWGRQKIPVSVKTRTGYKNHQTKEWLGRLLAAEPAMICLHGRTYAQKYAGKADWEQIGLAAQLAQNSATKIFGNGDIKSRDEALAKAAEYRLAGVLIGRAALGNPWIFQGETPTLEQRIEVILAHCRQFNRFFPQGDFRAMRKHLGWYAKGFAGAAKVRKALMGVNNIEEVKSIFSSQVVEY</sequence>
<comment type="caution">
    <text evidence="16">The sequence shown here is derived from an EMBL/GenBank/DDBJ whole genome shotgun (WGS) entry which is preliminary data.</text>
</comment>
<organism evidence="16 17">
    <name type="scientific">Candidatus Shapirobacteria bacterium CG09_land_8_20_14_0_10_47_13</name>
    <dbReference type="NCBI Taxonomy" id="1974481"/>
    <lineage>
        <taxon>Bacteria</taxon>
        <taxon>Candidatus Shapironibacteriota</taxon>
    </lineage>
</organism>
<proteinExistence type="inferred from homology"/>
<dbReference type="Gene3D" id="3.20.20.70">
    <property type="entry name" value="Aldolase class I"/>
    <property type="match status" value="1"/>
</dbReference>
<evidence type="ECO:0000256" key="14">
    <source>
        <dbReference type="PIRSR" id="PIRSR006621-2"/>
    </source>
</evidence>
<feature type="binding site" evidence="14">
    <location>
        <position position="142"/>
    </location>
    <ligand>
        <name>FMN</name>
        <dbReference type="ChEBI" id="CHEBI:58210"/>
    </ligand>
</feature>
<feature type="binding site" evidence="14">
    <location>
        <begin position="228"/>
        <end position="229"/>
    </location>
    <ligand>
        <name>FMN</name>
        <dbReference type="ChEBI" id="CHEBI:58210"/>
    </ligand>
</feature>
<dbReference type="CDD" id="cd02801">
    <property type="entry name" value="DUS_like_FMN"/>
    <property type="match status" value="1"/>
</dbReference>
<evidence type="ECO:0000256" key="3">
    <source>
        <dbReference type="ARBA" id="ARBA00022555"/>
    </source>
</evidence>
<evidence type="ECO:0000256" key="1">
    <source>
        <dbReference type="ARBA" id="ARBA00001917"/>
    </source>
</evidence>
<evidence type="ECO:0000256" key="5">
    <source>
        <dbReference type="ARBA" id="ARBA00022643"/>
    </source>
</evidence>
<dbReference type="EC" id="1.3.1.-" evidence="12"/>
<evidence type="ECO:0000256" key="6">
    <source>
        <dbReference type="ARBA" id="ARBA00022694"/>
    </source>
</evidence>
<evidence type="ECO:0000256" key="10">
    <source>
        <dbReference type="ARBA" id="ARBA00048205"/>
    </source>
</evidence>
<evidence type="ECO:0000256" key="8">
    <source>
        <dbReference type="ARBA" id="ARBA00022884"/>
    </source>
</evidence>
<dbReference type="Pfam" id="PF01207">
    <property type="entry name" value="Dus"/>
    <property type="match status" value="1"/>
</dbReference>
<dbReference type="PROSITE" id="PS01136">
    <property type="entry name" value="UPF0034"/>
    <property type="match status" value="1"/>
</dbReference>
<dbReference type="AlphaFoldDB" id="A0A2H0WQB9"/>
<feature type="binding site" evidence="14">
    <location>
        <position position="170"/>
    </location>
    <ligand>
        <name>FMN</name>
        <dbReference type="ChEBI" id="CHEBI:58210"/>
    </ligand>
</feature>
<feature type="active site" description="Proton donor" evidence="13">
    <location>
        <position position="97"/>
    </location>
</feature>
<evidence type="ECO:0000256" key="2">
    <source>
        <dbReference type="ARBA" id="ARBA00002790"/>
    </source>
</evidence>
<dbReference type="SUPFAM" id="SSF51395">
    <property type="entry name" value="FMN-linked oxidoreductases"/>
    <property type="match status" value="1"/>
</dbReference>
<keyword evidence="4 12" id="KW-0285">Flavoprotein</keyword>
<evidence type="ECO:0000256" key="12">
    <source>
        <dbReference type="PIRNR" id="PIRNR006621"/>
    </source>
</evidence>
<keyword evidence="9 12" id="KW-0560">Oxidoreductase</keyword>
<reference evidence="17" key="1">
    <citation type="submission" date="2017-09" db="EMBL/GenBank/DDBJ databases">
        <title>Depth-based differentiation of microbial function through sediment-hosted aquifers and enrichment of novel symbionts in the deep terrestrial subsurface.</title>
        <authorList>
            <person name="Probst A.J."/>
            <person name="Ladd B."/>
            <person name="Jarett J.K."/>
            <person name="Geller-Mcgrath D.E."/>
            <person name="Sieber C.M.K."/>
            <person name="Emerson J.B."/>
            <person name="Anantharaman K."/>
            <person name="Thomas B.C."/>
            <person name="Malmstrom R."/>
            <person name="Stieglmeier M."/>
            <person name="Klingl A."/>
            <person name="Woyke T."/>
            <person name="Ryan C.M."/>
            <person name="Banfield J.F."/>
        </authorList>
    </citation>
    <scope>NUCLEOTIDE SEQUENCE [LARGE SCALE GENOMIC DNA]</scope>
</reference>
<evidence type="ECO:0000256" key="11">
    <source>
        <dbReference type="ARBA" id="ARBA00048802"/>
    </source>
</evidence>
<keyword evidence="3" id="KW-0820">tRNA-binding</keyword>
<dbReference type="PANTHER" id="PTHR45846">
    <property type="entry name" value="TRNA-DIHYDROURIDINE(47) SYNTHASE [NAD(P)(+)]-LIKE"/>
    <property type="match status" value="1"/>
</dbReference>
<dbReference type="InterPro" id="IPR018517">
    <property type="entry name" value="tRNA_hU_synthase_CS"/>
</dbReference>
<evidence type="ECO:0000256" key="13">
    <source>
        <dbReference type="PIRSR" id="PIRSR006621-1"/>
    </source>
</evidence>
<evidence type="ECO:0000256" key="9">
    <source>
        <dbReference type="ARBA" id="ARBA00023002"/>
    </source>
</evidence>
<dbReference type="InterPro" id="IPR035587">
    <property type="entry name" value="DUS-like_FMN-bd"/>
</dbReference>
<dbReference type="InterPro" id="IPR024036">
    <property type="entry name" value="tRNA-dHydroUridine_Synthase_C"/>
</dbReference>
<dbReference type="GO" id="GO:0000049">
    <property type="term" value="F:tRNA binding"/>
    <property type="evidence" value="ECO:0007669"/>
    <property type="project" value="UniProtKB-KW"/>
</dbReference>
<accession>A0A2H0WQB9</accession>
<comment type="cofactor">
    <cofactor evidence="1 12 14">
        <name>FMN</name>
        <dbReference type="ChEBI" id="CHEBI:58210"/>
    </cofactor>
</comment>
<name>A0A2H0WQB9_9BACT</name>
<evidence type="ECO:0000313" key="17">
    <source>
        <dbReference type="Proteomes" id="UP000230033"/>
    </source>
</evidence>
<gene>
    <name evidence="16" type="ORF">COT65_00515</name>
</gene>
<dbReference type="InterPro" id="IPR001269">
    <property type="entry name" value="DUS_fam"/>
</dbReference>
<dbReference type="GO" id="GO:0050660">
    <property type="term" value="F:flavin adenine dinucleotide binding"/>
    <property type="evidence" value="ECO:0007669"/>
    <property type="project" value="InterPro"/>
</dbReference>
<protein>
    <recommendedName>
        <fullName evidence="12">tRNA-dihydrouridine synthase</fullName>
        <ecNumber evidence="12">1.3.1.-</ecNumber>
    </recommendedName>
</protein>
<feature type="domain" description="DUS-like FMN-binding" evidence="15">
    <location>
        <begin position="10"/>
        <end position="302"/>
    </location>
</feature>
<dbReference type="PIRSF" id="PIRSF006621">
    <property type="entry name" value="Dus"/>
    <property type="match status" value="1"/>
</dbReference>
<evidence type="ECO:0000313" key="16">
    <source>
        <dbReference type="EMBL" id="PIS14128.1"/>
    </source>
</evidence>
<keyword evidence="7" id="KW-0521">NADP</keyword>
<evidence type="ECO:0000256" key="7">
    <source>
        <dbReference type="ARBA" id="ARBA00022857"/>
    </source>
</evidence>
<comment type="catalytic activity">
    <reaction evidence="10">
        <text>a 5,6-dihydrouridine in tRNA + NADP(+) = a uridine in tRNA + NADPH + H(+)</text>
        <dbReference type="Rhea" id="RHEA:23624"/>
        <dbReference type="Rhea" id="RHEA-COMP:13339"/>
        <dbReference type="Rhea" id="RHEA-COMP:13887"/>
        <dbReference type="ChEBI" id="CHEBI:15378"/>
        <dbReference type="ChEBI" id="CHEBI:57783"/>
        <dbReference type="ChEBI" id="CHEBI:58349"/>
        <dbReference type="ChEBI" id="CHEBI:65315"/>
        <dbReference type="ChEBI" id="CHEBI:74443"/>
    </reaction>
</comment>
<dbReference type="Gene3D" id="1.10.1200.80">
    <property type="entry name" value="Putative flavin oxidoreducatase, domain 2"/>
    <property type="match status" value="1"/>
</dbReference>
<keyword evidence="8" id="KW-0694">RNA-binding</keyword>
<dbReference type="Proteomes" id="UP000230033">
    <property type="component" value="Unassembled WGS sequence"/>
</dbReference>
<comment type="catalytic activity">
    <reaction evidence="11">
        <text>a 5,6-dihydrouridine in tRNA + NAD(+) = a uridine in tRNA + NADH + H(+)</text>
        <dbReference type="Rhea" id="RHEA:54452"/>
        <dbReference type="Rhea" id="RHEA-COMP:13339"/>
        <dbReference type="Rhea" id="RHEA-COMP:13887"/>
        <dbReference type="ChEBI" id="CHEBI:15378"/>
        <dbReference type="ChEBI" id="CHEBI:57540"/>
        <dbReference type="ChEBI" id="CHEBI:57945"/>
        <dbReference type="ChEBI" id="CHEBI:65315"/>
        <dbReference type="ChEBI" id="CHEBI:74443"/>
    </reaction>
</comment>
<keyword evidence="5 12" id="KW-0288">FMN</keyword>
<keyword evidence="14" id="KW-0547">Nucleotide-binding</keyword>